<evidence type="ECO:0000256" key="22">
    <source>
        <dbReference type="ARBA" id="ARBA00032424"/>
    </source>
</evidence>
<evidence type="ECO:0000256" key="21">
    <source>
        <dbReference type="ARBA" id="ARBA00032380"/>
    </source>
</evidence>
<dbReference type="OrthoDB" id="10257492at2759"/>
<keyword evidence="20" id="KW-0379">Hydroxylation</keyword>
<organism evidence="31 32">
    <name type="scientific">Sarcoptes scabiei</name>
    <name type="common">Itch mite</name>
    <name type="synonym">Acarus scabiei</name>
    <dbReference type="NCBI Taxonomy" id="52283"/>
    <lineage>
        <taxon>Eukaryota</taxon>
        <taxon>Metazoa</taxon>
        <taxon>Ecdysozoa</taxon>
        <taxon>Arthropoda</taxon>
        <taxon>Chelicerata</taxon>
        <taxon>Arachnida</taxon>
        <taxon>Acari</taxon>
        <taxon>Acariformes</taxon>
        <taxon>Sarcoptiformes</taxon>
        <taxon>Astigmata</taxon>
        <taxon>Psoroptidia</taxon>
        <taxon>Sarcoptoidea</taxon>
        <taxon>Sarcoptidae</taxon>
        <taxon>Sarcoptinae</taxon>
        <taxon>Sarcoptes</taxon>
    </lineage>
</organism>
<dbReference type="PANTHER" id="PTHR11525">
    <property type="entry name" value="FARNESYL-PYROPHOSPHATE SYNTHETASE"/>
    <property type="match status" value="1"/>
</dbReference>
<evidence type="ECO:0000256" key="4">
    <source>
        <dbReference type="ARBA" id="ARBA00005035"/>
    </source>
</evidence>
<keyword evidence="17" id="KW-0443">Lipid metabolism</keyword>
<keyword evidence="10" id="KW-0153">Cholesterol metabolism</keyword>
<evidence type="ECO:0000256" key="29">
    <source>
        <dbReference type="ARBA" id="ARBA00053104"/>
    </source>
</evidence>
<keyword evidence="18" id="KW-1207">Sterol metabolism</keyword>
<comment type="similarity">
    <text evidence="5 30">Belongs to the FPP/GGPP synthase family.</text>
</comment>
<accession>A0A132A2Z9</accession>
<evidence type="ECO:0000256" key="18">
    <source>
        <dbReference type="ARBA" id="ARBA00023166"/>
    </source>
</evidence>
<sequence>MFRQKLINLCRSSSLLINLNHSPLNLWGQARRLSFLKPSNQLKTKRFVIIDPFNLSFQVLIEDIYSNQSDVPQLLEAKQWLQKALEYNIHNGKRNRGNALLTTFRHFCPEIDDDENALTKVCLLAWCVELLQSIFLIYDDIMDNSTTRRGQLCWYRNKDVGMIALNDGLMIQSTIYFILKKYFSSSPNYIQLVDLFNSVTFQTTLGQCLDLLSSSLDFSKFTEDRYDAIVKYKTGYYSFSLPIRLALYLANITDQELHSQSEKILLEIGQFFQVQDDYLDCFGDPKFTGKIGTDIEDGKCSWLVVKALKLADPGQRSIIEKNYGIKSEESVDAVKQIYNNLNLKNKFRSYENAKFNEITSLIEQMKIDTESSSLKAILFEILKTIHERQK</sequence>
<comment type="pathway">
    <text evidence="4">Isoprenoid biosynthesis; farnesyl diphosphate biosynthesis; farnesyl diphosphate from geranyl diphosphate and isopentenyl diphosphate: step 1/1.</text>
</comment>
<keyword evidence="9" id="KW-0444">Lipid biosynthesis</keyword>
<dbReference type="FunFam" id="1.10.600.10:FF:000052">
    <property type="entry name" value="Farnesyl pyrophosphate synthase"/>
    <property type="match status" value="1"/>
</dbReference>
<keyword evidence="8" id="KW-0963">Cytoplasm</keyword>
<evidence type="ECO:0000256" key="25">
    <source>
        <dbReference type="ARBA" id="ARBA00033740"/>
    </source>
</evidence>
<dbReference type="GO" id="GO:0005777">
    <property type="term" value="C:peroxisome"/>
    <property type="evidence" value="ECO:0007669"/>
    <property type="project" value="UniProtKB-ARBA"/>
</dbReference>
<evidence type="ECO:0000313" key="31">
    <source>
        <dbReference type="EMBL" id="KPM05311.1"/>
    </source>
</evidence>
<dbReference type="GO" id="GO:0042811">
    <property type="term" value="P:pheromone biosynthetic process"/>
    <property type="evidence" value="ECO:0007669"/>
    <property type="project" value="UniProtKB-ARBA"/>
</dbReference>
<comment type="cofactor">
    <cofactor evidence="1">
        <name>Mg(2+)</name>
        <dbReference type="ChEBI" id="CHEBI:18420"/>
    </cofactor>
</comment>
<dbReference type="Pfam" id="PF00348">
    <property type="entry name" value="polyprenyl_synt"/>
    <property type="match status" value="1"/>
</dbReference>
<comment type="caution">
    <text evidence="31">The sequence shown here is derived from an EMBL/GenBank/DDBJ whole genome shotgun (WGS) entry which is preliminary data.</text>
</comment>
<dbReference type="SFLD" id="SFLDS00005">
    <property type="entry name" value="Isoprenoid_Synthase_Type_I"/>
    <property type="match status" value="1"/>
</dbReference>
<keyword evidence="12" id="KW-0479">Metal-binding</keyword>
<dbReference type="AlphaFoldDB" id="A0A132A2Z9"/>
<keyword evidence="13" id="KW-0152">Cholesterol biosynthesis</keyword>
<dbReference type="GO" id="GO:0046872">
    <property type="term" value="F:metal ion binding"/>
    <property type="evidence" value="ECO:0007669"/>
    <property type="project" value="UniProtKB-KW"/>
</dbReference>
<proteinExistence type="inferred from homology"/>
<evidence type="ECO:0000256" key="3">
    <source>
        <dbReference type="ARBA" id="ARBA00004932"/>
    </source>
</evidence>
<dbReference type="InterPro" id="IPR039702">
    <property type="entry name" value="FPS1-like"/>
</dbReference>
<dbReference type="EC" id="2.5.1.1" evidence="7"/>
<evidence type="ECO:0000256" key="16">
    <source>
        <dbReference type="ARBA" id="ARBA00022990"/>
    </source>
</evidence>
<dbReference type="GO" id="GO:0045337">
    <property type="term" value="P:farnesyl diphosphate biosynthetic process"/>
    <property type="evidence" value="ECO:0007669"/>
    <property type="project" value="TreeGrafter"/>
</dbReference>
<name>A0A132A2Z9_SARSC</name>
<evidence type="ECO:0000256" key="19">
    <source>
        <dbReference type="ARBA" id="ARBA00023221"/>
    </source>
</evidence>
<dbReference type="SUPFAM" id="SSF48576">
    <property type="entry name" value="Terpenoid synthases"/>
    <property type="match status" value="1"/>
</dbReference>
<evidence type="ECO:0000256" key="2">
    <source>
        <dbReference type="ARBA" id="ARBA00004496"/>
    </source>
</evidence>
<evidence type="ECO:0000256" key="24">
    <source>
        <dbReference type="ARBA" id="ARBA00032873"/>
    </source>
</evidence>
<evidence type="ECO:0000256" key="28">
    <source>
        <dbReference type="ARBA" id="ARBA00049399"/>
    </source>
</evidence>
<comment type="catalytic activity">
    <reaction evidence="28">
        <text>isopentenyl diphosphate + (2E)-geranyl diphosphate = (2E,6E)-farnesyl diphosphate + diphosphate</text>
        <dbReference type="Rhea" id="RHEA:19361"/>
        <dbReference type="ChEBI" id="CHEBI:33019"/>
        <dbReference type="ChEBI" id="CHEBI:58057"/>
        <dbReference type="ChEBI" id="CHEBI:128769"/>
        <dbReference type="ChEBI" id="CHEBI:175763"/>
        <dbReference type="EC" id="2.5.1.10"/>
    </reaction>
</comment>
<dbReference type="CDD" id="cd00685">
    <property type="entry name" value="Trans_IPPS_HT"/>
    <property type="match status" value="1"/>
</dbReference>
<evidence type="ECO:0000256" key="15">
    <source>
        <dbReference type="ARBA" id="ARBA00022955"/>
    </source>
</evidence>
<dbReference type="GO" id="GO:0005759">
    <property type="term" value="C:mitochondrial matrix"/>
    <property type="evidence" value="ECO:0007669"/>
    <property type="project" value="UniProtKB-ARBA"/>
</dbReference>
<evidence type="ECO:0000256" key="11">
    <source>
        <dbReference type="ARBA" id="ARBA00022679"/>
    </source>
</evidence>
<dbReference type="SFLD" id="SFLDG01017">
    <property type="entry name" value="Polyprenyl_Transferase_Like"/>
    <property type="match status" value="1"/>
</dbReference>
<dbReference type="Gene3D" id="1.10.600.10">
    <property type="entry name" value="Farnesyl Diphosphate Synthase"/>
    <property type="match status" value="1"/>
</dbReference>
<gene>
    <name evidence="31" type="ORF">QR98_0037720</name>
</gene>
<evidence type="ECO:0000256" key="30">
    <source>
        <dbReference type="RuleBase" id="RU004466"/>
    </source>
</evidence>
<reference evidence="31 32" key="1">
    <citation type="journal article" date="2015" name="Parasit. Vectors">
        <title>Draft genome of the scabies mite.</title>
        <authorList>
            <person name="Rider S.D.Jr."/>
            <person name="Morgan M.S."/>
            <person name="Arlian L.G."/>
        </authorList>
    </citation>
    <scope>NUCLEOTIDE SEQUENCE [LARGE SCALE GENOMIC DNA]</scope>
    <source>
        <strain evidence="31">Arlian Lab</strain>
    </source>
</reference>
<dbReference type="GO" id="GO:0004337">
    <property type="term" value="F:(2E,6E)-farnesyl diphosphate synthase activity"/>
    <property type="evidence" value="ECO:0007669"/>
    <property type="project" value="UniProtKB-EC"/>
</dbReference>
<evidence type="ECO:0000256" key="12">
    <source>
        <dbReference type="ARBA" id="ARBA00022723"/>
    </source>
</evidence>
<keyword evidence="14" id="KW-0460">Magnesium</keyword>
<evidence type="ECO:0000256" key="9">
    <source>
        <dbReference type="ARBA" id="ARBA00022516"/>
    </source>
</evidence>
<dbReference type="GO" id="GO:0006695">
    <property type="term" value="P:cholesterol biosynthetic process"/>
    <property type="evidence" value="ECO:0007669"/>
    <property type="project" value="UniProtKB-KW"/>
</dbReference>
<evidence type="ECO:0000256" key="6">
    <source>
        <dbReference type="ARBA" id="ARBA00012439"/>
    </source>
</evidence>
<evidence type="ECO:0000256" key="23">
    <source>
        <dbReference type="ARBA" id="ARBA00032448"/>
    </source>
</evidence>
<dbReference type="Proteomes" id="UP000616769">
    <property type="component" value="Unassembled WGS sequence"/>
</dbReference>
<evidence type="ECO:0000256" key="20">
    <source>
        <dbReference type="ARBA" id="ARBA00023278"/>
    </source>
</evidence>
<dbReference type="EC" id="2.5.1.10" evidence="6"/>
<keyword evidence="19" id="KW-0753">Steroid metabolism</keyword>
<dbReference type="InterPro" id="IPR008949">
    <property type="entry name" value="Isoprenoid_synthase_dom_sf"/>
</dbReference>
<evidence type="ECO:0000256" key="26">
    <source>
        <dbReference type="ARBA" id="ARBA00034546"/>
    </source>
</evidence>
<evidence type="ECO:0000313" key="32">
    <source>
        <dbReference type="Proteomes" id="UP000616769"/>
    </source>
</evidence>
<keyword evidence="15" id="KW-0752">Steroid biosynthesis</keyword>
<dbReference type="VEuPathDB" id="VectorBase:SSCA010641"/>
<comment type="function">
    <text evidence="29">Key enzyme in isoprenoid biosynthesis which catalyzes the formation of farnesyl diphosphate (FPP), a precursor for several classes of essential metabolites including sterols, dolichols, carotenoids, and ubiquinones. FPP also serves as substrate for protein farnesylation and geranylgeranylation. Catalyzes the sequential condensation of isopentenyl pyrophosphate with the allylic pyrophosphates, dimethylallyl pyrophosphate, and then with the resultant geranylpyrophosphate to the ultimate product farnesyl pyrophosphate.</text>
</comment>
<protein>
    <recommendedName>
        <fullName evidence="26">Farnesyl pyrophosphate synthase</fullName>
        <ecNumber evidence="7">2.5.1.1</ecNumber>
        <ecNumber evidence="6">2.5.1.10</ecNumber>
    </recommendedName>
    <alternativeName>
        <fullName evidence="24">(2E,6E)-farnesyl diphosphate synthase</fullName>
    </alternativeName>
    <alternativeName>
        <fullName evidence="23">Dimethylallyltranstransferase</fullName>
    </alternativeName>
    <alternativeName>
        <fullName evidence="22">Farnesyl diphosphate synthase</fullName>
    </alternativeName>
    <alternativeName>
        <fullName evidence="21">Geranyltranstransferase</fullName>
    </alternativeName>
</protein>
<evidence type="ECO:0000256" key="5">
    <source>
        <dbReference type="ARBA" id="ARBA00006706"/>
    </source>
</evidence>
<evidence type="ECO:0000256" key="27">
    <source>
        <dbReference type="ARBA" id="ARBA00049291"/>
    </source>
</evidence>
<keyword evidence="16" id="KW-0007">Acetylation</keyword>
<dbReference type="InterPro" id="IPR033749">
    <property type="entry name" value="Polyprenyl_synt_CS"/>
</dbReference>
<dbReference type="GO" id="GO:0004161">
    <property type="term" value="F:dimethylallyltranstransferase activity"/>
    <property type="evidence" value="ECO:0007669"/>
    <property type="project" value="UniProtKB-EC"/>
</dbReference>
<dbReference type="PROSITE" id="PS00444">
    <property type="entry name" value="POLYPRENYL_SYNTHASE_2"/>
    <property type="match status" value="1"/>
</dbReference>
<comment type="catalytic activity">
    <reaction evidence="27">
        <text>isopentenyl diphosphate + dimethylallyl diphosphate = (2E)-geranyl diphosphate + diphosphate</text>
        <dbReference type="Rhea" id="RHEA:22408"/>
        <dbReference type="ChEBI" id="CHEBI:33019"/>
        <dbReference type="ChEBI" id="CHEBI:57623"/>
        <dbReference type="ChEBI" id="CHEBI:58057"/>
        <dbReference type="ChEBI" id="CHEBI:128769"/>
        <dbReference type="EC" id="2.5.1.1"/>
    </reaction>
</comment>
<evidence type="ECO:0000256" key="14">
    <source>
        <dbReference type="ARBA" id="ARBA00022842"/>
    </source>
</evidence>
<evidence type="ECO:0000256" key="10">
    <source>
        <dbReference type="ARBA" id="ARBA00022548"/>
    </source>
</evidence>
<evidence type="ECO:0000256" key="1">
    <source>
        <dbReference type="ARBA" id="ARBA00001946"/>
    </source>
</evidence>
<evidence type="ECO:0000256" key="17">
    <source>
        <dbReference type="ARBA" id="ARBA00023098"/>
    </source>
</evidence>
<evidence type="ECO:0000256" key="8">
    <source>
        <dbReference type="ARBA" id="ARBA00022490"/>
    </source>
</evidence>
<comment type="pathway">
    <text evidence="25">Pheromone biosynthesis.</text>
</comment>
<dbReference type="EMBL" id="JXLN01010203">
    <property type="protein sequence ID" value="KPM05311.1"/>
    <property type="molecule type" value="Genomic_DNA"/>
</dbReference>
<evidence type="ECO:0000256" key="7">
    <source>
        <dbReference type="ARBA" id="ARBA00012833"/>
    </source>
</evidence>
<dbReference type="PROSITE" id="PS00723">
    <property type="entry name" value="POLYPRENYL_SYNTHASE_1"/>
    <property type="match status" value="1"/>
</dbReference>
<keyword evidence="13" id="KW-0756">Sterol biosynthesis</keyword>
<comment type="pathway">
    <text evidence="3">Isoprenoid biosynthesis; geranyl diphosphate biosynthesis; geranyl diphosphate from dimethylallyl diphosphate and isopentenyl diphosphate: step 1/1.</text>
</comment>
<dbReference type="PANTHER" id="PTHR11525:SF0">
    <property type="entry name" value="FARNESYL PYROPHOSPHATE SYNTHASE"/>
    <property type="match status" value="1"/>
</dbReference>
<evidence type="ECO:0000256" key="13">
    <source>
        <dbReference type="ARBA" id="ARBA00022778"/>
    </source>
</evidence>
<dbReference type="InterPro" id="IPR000092">
    <property type="entry name" value="Polyprenyl_synt"/>
</dbReference>
<keyword evidence="11 30" id="KW-0808">Transferase</keyword>
<comment type="subcellular location">
    <subcellularLocation>
        <location evidence="2">Cytoplasm</location>
    </subcellularLocation>
</comment>